<dbReference type="CDD" id="cd00616">
    <property type="entry name" value="AHBA_syn"/>
    <property type="match status" value="1"/>
</dbReference>
<evidence type="ECO:0000256" key="2">
    <source>
        <dbReference type="PIRSR" id="PIRSR000390-2"/>
    </source>
</evidence>
<name>A0A1V6CCL7_UNCT6</name>
<feature type="active site" description="Proton acceptor" evidence="1">
    <location>
        <position position="195"/>
    </location>
</feature>
<dbReference type="Proteomes" id="UP000485562">
    <property type="component" value="Unassembled WGS sequence"/>
</dbReference>
<evidence type="ECO:0000256" key="3">
    <source>
        <dbReference type="RuleBase" id="RU004508"/>
    </source>
</evidence>
<keyword evidence="2 3" id="KW-0663">Pyridoxal phosphate</keyword>
<dbReference type="GO" id="GO:0030170">
    <property type="term" value="F:pyridoxal phosphate binding"/>
    <property type="evidence" value="ECO:0007669"/>
    <property type="project" value="TreeGrafter"/>
</dbReference>
<dbReference type="InterPro" id="IPR015421">
    <property type="entry name" value="PyrdxlP-dep_Trfase_major"/>
</dbReference>
<protein>
    <submittedName>
        <fullName evidence="4">L-glutamine:2-deoxy-scyllo-inosose aminotransferase</fullName>
        <ecNumber evidence="4">2.6.1.100</ecNumber>
    </submittedName>
</protein>
<dbReference type="Gene3D" id="3.90.1150.10">
    <property type="entry name" value="Aspartate Aminotransferase, domain 1"/>
    <property type="match status" value="1"/>
</dbReference>
<dbReference type="PANTHER" id="PTHR30244:SF34">
    <property type="entry name" value="DTDP-4-AMINO-4,6-DIDEOXYGALACTOSE TRANSAMINASE"/>
    <property type="match status" value="1"/>
</dbReference>
<comment type="caution">
    <text evidence="4">The sequence shown here is derived from an EMBL/GenBank/DDBJ whole genome shotgun (WGS) entry which is preliminary data.</text>
</comment>
<dbReference type="Gene3D" id="3.40.640.10">
    <property type="entry name" value="Type I PLP-dependent aspartate aminotransferase-like (Major domain)"/>
    <property type="match status" value="1"/>
</dbReference>
<dbReference type="PANTHER" id="PTHR30244">
    <property type="entry name" value="TRANSAMINASE"/>
    <property type="match status" value="1"/>
</dbReference>
<dbReference type="AlphaFoldDB" id="A0A1V6CCL7"/>
<dbReference type="GO" id="GO:0000271">
    <property type="term" value="P:polysaccharide biosynthetic process"/>
    <property type="evidence" value="ECO:0007669"/>
    <property type="project" value="TreeGrafter"/>
</dbReference>
<dbReference type="InterPro" id="IPR015422">
    <property type="entry name" value="PyrdxlP-dep_Trfase_small"/>
</dbReference>
<dbReference type="GO" id="GO:0008483">
    <property type="term" value="F:transaminase activity"/>
    <property type="evidence" value="ECO:0007669"/>
    <property type="project" value="UniProtKB-KW"/>
</dbReference>
<accession>A0A1V6CCL7</accession>
<feature type="modified residue" description="N6-(pyridoxal phosphate)lysine" evidence="2">
    <location>
        <position position="195"/>
    </location>
</feature>
<keyword evidence="4" id="KW-0808">Transferase</keyword>
<proteinExistence type="inferred from homology"/>
<dbReference type="EMBL" id="MWDQ01000035">
    <property type="protein sequence ID" value="OQB74610.1"/>
    <property type="molecule type" value="Genomic_DNA"/>
</dbReference>
<evidence type="ECO:0000256" key="1">
    <source>
        <dbReference type="PIRSR" id="PIRSR000390-1"/>
    </source>
</evidence>
<keyword evidence="4" id="KW-0032">Aminotransferase</keyword>
<organism evidence="4">
    <name type="scientific">candidate division TA06 bacterium ADurb.Bin131</name>
    <dbReference type="NCBI Taxonomy" id="1852827"/>
    <lineage>
        <taxon>Bacteria</taxon>
        <taxon>Bacteria division TA06</taxon>
    </lineage>
</organism>
<dbReference type="InterPro" id="IPR000653">
    <property type="entry name" value="DegT/StrS_aminotransferase"/>
</dbReference>
<dbReference type="EC" id="2.6.1.100" evidence="4"/>
<evidence type="ECO:0000313" key="4">
    <source>
        <dbReference type="EMBL" id="OQB74610.1"/>
    </source>
</evidence>
<dbReference type="Pfam" id="PF01041">
    <property type="entry name" value="DegT_DnrJ_EryC1"/>
    <property type="match status" value="1"/>
</dbReference>
<dbReference type="SUPFAM" id="SSF53383">
    <property type="entry name" value="PLP-dependent transferases"/>
    <property type="match status" value="1"/>
</dbReference>
<gene>
    <name evidence="4" type="primary">btrR_1</name>
    <name evidence="4" type="ORF">BWX89_00451</name>
</gene>
<dbReference type="InterPro" id="IPR015424">
    <property type="entry name" value="PyrdxlP-dep_Trfase"/>
</dbReference>
<dbReference type="PIRSF" id="PIRSF000390">
    <property type="entry name" value="PLP_StrS"/>
    <property type="match status" value="1"/>
</dbReference>
<comment type="similarity">
    <text evidence="3">Belongs to the DegT/DnrJ/EryC1 family.</text>
</comment>
<sequence length="419" mass="47676">MAKLAIEGGEKINSIPFPMWPAFSEKTIERAIEPLKTGKVNYWTGDYGTKFEEAWAKWNGAKYAITTTNGTSALHTAVSALGIGPGDEVICTSYSFIASSFCILQAGALPVFADVDESHTLDPRGIEQHINEKTRAILVVHLYGIVADMDPILAIAKKHNLFVIEDCAQCFGGIYKGKKTGTIGDVGCFSFCQSKHFTTGGEGGAVITDNENLNWECKSFRDHGYDVQQRLKLLELEAKLTYIHKRVGFNYRMTEMQSLIGLSELERFDTWNLSNRKRNGKYLIKALKDHPLILYPPVDTEERQNAFWWAPFVLDAEKLKVSVKQFVQAMEAEGVPVYGVQWPEMYKEQVYIEQNGFGKLKYPFRDPNARKIDYTKVECKKARWLSERTMSFFTHPVYNEDHMKLYIDAFEKVAKAYMK</sequence>
<reference evidence="4" key="1">
    <citation type="submission" date="2017-02" db="EMBL/GenBank/DDBJ databases">
        <title>Delving into the versatile metabolic prowess of the omnipresent phylum Bacteroidetes.</title>
        <authorList>
            <person name="Nobu M.K."/>
            <person name="Mei R."/>
            <person name="Narihiro T."/>
            <person name="Kuroda K."/>
            <person name="Liu W.-T."/>
        </authorList>
    </citation>
    <scope>NUCLEOTIDE SEQUENCE</scope>
    <source>
        <strain evidence="4">ADurb.Bin131</strain>
    </source>
</reference>